<dbReference type="SUPFAM" id="SSF51182">
    <property type="entry name" value="RmlC-like cupins"/>
    <property type="match status" value="1"/>
</dbReference>
<dbReference type="InterPro" id="IPR011051">
    <property type="entry name" value="RmlC_Cupin_sf"/>
</dbReference>
<feature type="domain" description="ChrR-like cupin" evidence="1">
    <location>
        <begin position="111"/>
        <end position="203"/>
    </location>
</feature>
<gene>
    <name evidence="2" type="ORF">R0135_12540</name>
</gene>
<dbReference type="RefSeq" id="WP_407347209.1">
    <property type="nucleotide sequence ID" value="NZ_CP136864.1"/>
</dbReference>
<protein>
    <submittedName>
        <fullName evidence="2">ChrR family anti-sigma-E factor</fullName>
    </submittedName>
</protein>
<dbReference type="CDD" id="cd20301">
    <property type="entry name" value="cupin_ChrR"/>
    <property type="match status" value="1"/>
</dbReference>
<dbReference type="Proteomes" id="UP001626537">
    <property type="component" value="Chromosome"/>
</dbReference>
<keyword evidence="3" id="KW-1185">Reference proteome</keyword>
<dbReference type="Gene3D" id="2.60.120.10">
    <property type="entry name" value="Jelly Rolls"/>
    <property type="match status" value="1"/>
</dbReference>
<proteinExistence type="predicted"/>
<reference evidence="2 3" key="1">
    <citation type="submission" date="2023-10" db="EMBL/GenBank/DDBJ databases">
        <title>Two novel species belonging to the OM43/NOR5 clade.</title>
        <authorList>
            <person name="Park M."/>
        </authorList>
    </citation>
    <scope>NUCLEOTIDE SEQUENCE [LARGE SCALE GENOMIC DNA]</scope>
    <source>
        <strain evidence="2 3">IMCC43200</strain>
    </source>
</reference>
<dbReference type="InterPro" id="IPR014710">
    <property type="entry name" value="RmlC-like_jellyroll"/>
</dbReference>
<dbReference type="NCBIfam" id="TIGR02451">
    <property type="entry name" value="anti_sig_ChrR"/>
    <property type="match status" value="1"/>
</dbReference>
<evidence type="ECO:0000313" key="3">
    <source>
        <dbReference type="Proteomes" id="UP001626537"/>
    </source>
</evidence>
<accession>A0ABZ0I1B5</accession>
<dbReference type="InterPro" id="IPR025979">
    <property type="entry name" value="ChrR-like_cupin_dom"/>
</dbReference>
<dbReference type="InterPro" id="IPR012807">
    <property type="entry name" value="Anti-sigma_ChrR"/>
</dbReference>
<dbReference type="EMBL" id="CP136864">
    <property type="protein sequence ID" value="WOJ92609.1"/>
    <property type="molecule type" value="Genomic_DNA"/>
</dbReference>
<organism evidence="2 3">
    <name type="scientific">Congregibacter variabilis</name>
    <dbReference type="NCBI Taxonomy" id="3081200"/>
    <lineage>
        <taxon>Bacteria</taxon>
        <taxon>Pseudomonadati</taxon>
        <taxon>Pseudomonadota</taxon>
        <taxon>Gammaproteobacteria</taxon>
        <taxon>Cellvibrionales</taxon>
        <taxon>Halieaceae</taxon>
        <taxon>Congregibacter</taxon>
    </lineage>
</organism>
<name>A0ABZ0I1B5_9GAMM</name>
<dbReference type="Pfam" id="PF12973">
    <property type="entry name" value="Cupin_7"/>
    <property type="match status" value="1"/>
</dbReference>
<dbReference type="InterPro" id="IPR041916">
    <property type="entry name" value="Anti_sigma_zinc_sf"/>
</dbReference>
<evidence type="ECO:0000313" key="2">
    <source>
        <dbReference type="EMBL" id="WOJ92609.1"/>
    </source>
</evidence>
<dbReference type="Gene3D" id="1.10.10.1320">
    <property type="entry name" value="Anti-sigma factor, zinc-finger domain"/>
    <property type="match status" value="1"/>
</dbReference>
<evidence type="ECO:0000259" key="1">
    <source>
        <dbReference type="Pfam" id="PF12973"/>
    </source>
</evidence>
<sequence length="229" mass="25454">MKQEHRVKENTMAKHHPELDILMEHAAGSLSLAQSACVSAHLNYCDCCSQTVQRLQAVGAAMFESLDPEPVGDALLDRVLARLDEEPPLSYQPAQRSGQDATPALLSRLMAGDFSDLVWKKVTEALRITPIRTGDPQFEFSLLHIKAGGEIPPHDHRGSEMTLVLQGGFSDDRGSYHPGDFIYRSANEVHAPRAFADEDCLCLAVIDAPLRFTGWKYRWMNPFLRLQAG</sequence>